<evidence type="ECO:0000256" key="2">
    <source>
        <dbReference type="ARBA" id="ARBA00023043"/>
    </source>
</evidence>
<dbReference type="PROSITE" id="PS50088">
    <property type="entry name" value="ANK_REPEAT"/>
    <property type="match status" value="3"/>
</dbReference>
<dbReference type="PANTHER" id="PTHR24198:SF194">
    <property type="entry name" value="INVERSIN-A"/>
    <property type="match status" value="1"/>
</dbReference>
<feature type="repeat" description="ANK" evidence="3">
    <location>
        <begin position="353"/>
        <end position="385"/>
    </location>
</feature>
<dbReference type="SMART" id="SM00969">
    <property type="entry name" value="SOCS_box"/>
    <property type="match status" value="1"/>
</dbReference>
<dbReference type="OrthoDB" id="426293at2759"/>
<dbReference type="Gene3D" id="1.25.40.20">
    <property type="entry name" value="Ankyrin repeat-containing domain"/>
    <property type="match status" value="2"/>
</dbReference>
<dbReference type="AlphaFoldDB" id="A0A8S3ZX74"/>
<proteinExistence type="predicted"/>
<evidence type="ECO:0000256" key="3">
    <source>
        <dbReference type="PROSITE-ProRule" id="PRU00023"/>
    </source>
</evidence>
<dbReference type="Pfam" id="PF12796">
    <property type="entry name" value="Ank_2"/>
    <property type="match status" value="3"/>
</dbReference>
<dbReference type="EMBL" id="CAJHNH020005157">
    <property type="protein sequence ID" value="CAG5132205.1"/>
    <property type="molecule type" value="Genomic_DNA"/>
</dbReference>
<dbReference type="CDD" id="cd03716">
    <property type="entry name" value="SOCS_ASB_like"/>
    <property type="match status" value="1"/>
</dbReference>
<feature type="non-terminal residue" evidence="5">
    <location>
        <position position="540"/>
    </location>
</feature>
<sequence length="540" mass="59157">VKSNCSCARFFEQHPTIIEDTEEERLQIFLHTVAHGFCKCLKSASDCPDTQRLASKTWLHLAAAVGSLDLVKILVTQAKLDINAATSLYQFTALSLAVMQTKNDLVGWLCGQANIDVNVKSKAEKHTPLVDAMLSEKFHIVSILTKAPGIDLNATNFRNETPLILAVRMNSARLVRQLLEAGADHSIPTADGSLPVMLSVNSGHLVVREFVNAKVPLNTVNSRGESAVTLAVRNRSVDILDVLIAGGASLRANPALPALVLAADLGHLRTVIYLLDIGEDPDQKNDNSWTALHFACMNGFAIIAEVLLNRGADPNVVTSCHNTPLSLAAFHRHRAISELLLSHGCVVNTFDLDLDTPLHFAAFNRDRDMVQNLLDNGALACVFNRAGATPLFNAVVSCSVEIVKILLPHYTDLELHATSQGFMYEEFTYKIQLRYQVPRSVLWVAASQASLAVTTLLLFAGFNASAEEWIRNCDFPACLLSDDMNNLRQLLMDSAATPLSLLSLCRCAVRRILGPGKQRQVNQLNALPRKVKNYIALREL</sequence>
<evidence type="ECO:0000313" key="5">
    <source>
        <dbReference type="EMBL" id="CAG5132205.1"/>
    </source>
</evidence>
<gene>
    <name evidence="5" type="ORF">CUNI_LOCUS17763</name>
</gene>
<evidence type="ECO:0000259" key="4">
    <source>
        <dbReference type="PROSITE" id="PS50225"/>
    </source>
</evidence>
<protein>
    <recommendedName>
        <fullName evidence="4">SOCS box domain-containing protein</fullName>
    </recommendedName>
</protein>
<keyword evidence="6" id="KW-1185">Reference proteome</keyword>
<evidence type="ECO:0000313" key="6">
    <source>
        <dbReference type="Proteomes" id="UP000678393"/>
    </source>
</evidence>
<dbReference type="Gene3D" id="1.10.750.20">
    <property type="entry name" value="SOCS box"/>
    <property type="match status" value="1"/>
</dbReference>
<reference evidence="5" key="1">
    <citation type="submission" date="2021-04" db="EMBL/GenBank/DDBJ databases">
        <authorList>
            <consortium name="Molecular Ecology Group"/>
        </authorList>
    </citation>
    <scope>NUCLEOTIDE SEQUENCE</scope>
</reference>
<organism evidence="5 6">
    <name type="scientific">Candidula unifasciata</name>
    <dbReference type="NCBI Taxonomy" id="100452"/>
    <lineage>
        <taxon>Eukaryota</taxon>
        <taxon>Metazoa</taxon>
        <taxon>Spiralia</taxon>
        <taxon>Lophotrochozoa</taxon>
        <taxon>Mollusca</taxon>
        <taxon>Gastropoda</taxon>
        <taxon>Heterobranchia</taxon>
        <taxon>Euthyneura</taxon>
        <taxon>Panpulmonata</taxon>
        <taxon>Eupulmonata</taxon>
        <taxon>Stylommatophora</taxon>
        <taxon>Helicina</taxon>
        <taxon>Helicoidea</taxon>
        <taxon>Geomitridae</taxon>
        <taxon>Candidula</taxon>
    </lineage>
</organism>
<keyword evidence="2 3" id="KW-0040">ANK repeat</keyword>
<dbReference type="SMART" id="SM00248">
    <property type="entry name" value="ANK"/>
    <property type="match status" value="10"/>
</dbReference>
<dbReference type="InterPro" id="IPR001496">
    <property type="entry name" value="SOCS_box"/>
</dbReference>
<feature type="repeat" description="ANK" evidence="3">
    <location>
        <begin position="158"/>
        <end position="190"/>
    </location>
</feature>
<name>A0A8S3ZX74_9EUPU</name>
<dbReference type="PANTHER" id="PTHR24198">
    <property type="entry name" value="ANKYRIN REPEAT AND PROTEIN KINASE DOMAIN-CONTAINING PROTEIN"/>
    <property type="match status" value="1"/>
</dbReference>
<keyword evidence="1" id="KW-0677">Repeat</keyword>
<dbReference type="InterPro" id="IPR002110">
    <property type="entry name" value="Ankyrin_rpt"/>
</dbReference>
<dbReference type="PROSITE" id="PS50297">
    <property type="entry name" value="ANK_REP_REGION"/>
    <property type="match status" value="3"/>
</dbReference>
<dbReference type="InterPro" id="IPR036770">
    <property type="entry name" value="Ankyrin_rpt-contain_sf"/>
</dbReference>
<dbReference type="PROSITE" id="PS50225">
    <property type="entry name" value="SOCS"/>
    <property type="match status" value="1"/>
</dbReference>
<comment type="caution">
    <text evidence="5">The sequence shown here is derived from an EMBL/GenBank/DDBJ whole genome shotgun (WGS) entry which is preliminary data.</text>
</comment>
<accession>A0A8S3ZX74</accession>
<evidence type="ECO:0000256" key="1">
    <source>
        <dbReference type="ARBA" id="ARBA00022737"/>
    </source>
</evidence>
<dbReference type="Proteomes" id="UP000678393">
    <property type="component" value="Unassembled WGS sequence"/>
</dbReference>
<dbReference type="Pfam" id="PF07525">
    <property type="entry name" value="SOCS_box"/>
    <property type="match status" value="1"/>
</dbReference>
<feature type="domain" description="SOCS box" evidence="4">
    <location>
        <begin position="486"/>
        <end position="540"/>
    </location>
</feature>
<dbReference type="SUPFAM" id="SSF48403">
    <property type="entry name" value="Ankyrin repeat"/>
    <property type="match status" value="1"/>
</dbReference>
<feature type="repeat" description="ANK" evidence="3">
    <location>
        <begin position="287"/>
        <end position="319"/>
    </location>
</feature>